<dbReference type="GO" id="GO:0006779">
    <property type="term" value="P:porphyrin-containing compound biosynthetic process"/>
    <property type="evidence" value="ECO:0007669"/>
    <property type="project" value="UniProtKB-KW"/>
</dbReference>
<keyword evidence="13" id="KW-1185">Reference proteome</keyword>
<dbReference type="GO" id="GO:0005886">
    <property type="term" value="C:plasma membrane"/>
    <property type="evidence" value="ECO:0007669"/>
    <property type="project" value="UniProtKB-SubCell"/>
</dbReference>
<sequence length="386" mass="43611">MKYAWIIVLLLIAGLFIGPLWDGNTGYVLIAVGNYTIETSLVAAVILLVLAVIVLRVIWGFIMRLVRGTAWGMKWFGQRRNSKAQQALTDGATALVHGDRRSASSAFNRSWQLRHDGTVALFASYAAAANEDYPQARKWLQHAPNPTELQLAETLFTLQQHPEQAEQRLTEIKELRQRYPQHPQLLRIALQAYEHLHRWDEVLASLTDAERLEVMTATERSELAERAYRERFLAIGREGPPALAAFWKSLSRDERRTASIRHAYLNVLKTYQLVEAADKIAARGLKRGDLKLAQLLDKQLLVAGIELRDYLQQQLKQHPEDGLLLQAMGQIAIATKEWALAERALRRASELVPSRRVWLDLAKVYSAQGNSQAALAAYEKAELGTH</sequence>
<keyword evidence="7 10" id="KW-1133">Transmembrane helix</keyword>
<feature type="transmembrane region" description="Helical" evidence="10">
    <location>
        <begin position="41"/>
        <end position="66"/>
    </location>
</feature>
<comment type="pathway">
    <text evidence="3">Porphyrin-containing compound metabolism; protoheme biosynthesis.</text>
</comment>
<evidence type="ECO:0000256" key="2">
    <source>
        <dbReference type="ARBA" id="ARBA00004429"/>
    </source>
</evidence>
<comment type="function">
    <text evidence="1">Involved in a late step of protoheme IX synthesis.</text>
</comment>
<reference evidence="13" key="1">
    <citation type="journal article" date="2018" name="Front. Microbiol.">
        <title>Genome-Based Analysis Reveals the Taxonomy and Diversity of the Family Idiomarinaceae.</title>
        <authorList>
            <person name="Liu Y."/>
            <person name="Lai Q."/>
            <person name="Shao Z."/>
        </authorList>
    </citation>
    <scope>NUCLEOTIDE SEQUENCE [LARGE SCALE GENOMIC DNA]</scope>
    <source>
        <strain evidence="13">SW15</strain>
    </source>
</reference>
<dbReference type="EMBL" id="PIPT01000009">
    <property type="protein sequence ID" value="RUO46434.1"/>
    <property type="molecule type" value="Genomic_DNA"/>
</dbReference>
<dbReference type="SUPFAM" id="SSF48452">
    <property type="entry name" value="TPR-like"/>
    <property type="match status" value="1"/>
</dbReference>
<dbReference type="GO" id="GO:0042168">
    <property type="term" value="P:heme metabolic process"/>
    <property type="evidence" value="ECO:0007669"/>
    <property type="project" value="InterPro"/>
</dbReference>
<comment type="caution">
    <text evidence="12">The sequence shown here is derived from an EMBL/GenBank/DDBJ whole genome shotgun (WGS) entry which is preliminary data.</text>
</comment>
<evidence type="ECO:0000256" key="6">
    <source>
        <dbReference type="ARBA" id="ARBA00022692"/>
    </source>
</evidence>
<comment type="subcellular location">
    <subcellularLocation>
        <location evidence="2">Cell inner membrane</location>
        <topology evidence="2">Multi-pass membrane protein</topology>
    </subcellularLocation>
</comment>
<keyword evidence="9" id="KW-0627">Porphyrin biosynthesis</keyword>
<evidence type="ECO:0000256" key="8">
    <source>
        <dbReference type="ARBA" id="ARBA00023136"/>
    </source>
</evidence>
<feature type="domain" description="HemY N-terminal" evidence="11">
    <location>
        <begin position="26"/>
        <end position="128"/>
    </location>
</feature>
<dbReference type="UniPathway" id="UPA00252"/>
<evidence type="ECO:0000256" key="1">
    <source>
        <dbReference type="ARBA" id="ARBA00002962"/>
    </source>
</evidence>
<dbReference type="Pfam" id="PF07219">
    <property type="entry name" value="HemY_N"/>
    <property type="match status" value="1"/>
</dbReference>
<keyword evidence="4" id="KW-1003">Cell membrane</keyword>
<evidence type="ECO:0000256" key="4">
    <source>
        <dbReference type="ARBA" id="ARBA00022475"/>
    </source>
</evidence>
<accession>A0A432XCE5</accession>
<evidence type="ECO:0000256" key="5">
    <source>
        <dbReference type="ARBA" id="ARBA00022519"/>
    </source>
</evidence>
<evidence type="ECO:0000256" key="10">
    <source>
        <dbReference type="SAM" id="Phobius"/>
    </source>
</evidence>
<keyword evidence="8 10" id="KW-0472">Membrane</keyword>
<name>A0A432XCE5_9GAMM</name>
<keyword evidence="6 10" id="KW-0812">Transmembrane</keyword>
<dbReference type="InterPro" id="IPR005254">
    <property type="entry name" value="Heme_biosyn_assoc_TPR_pro"/>
</dbReference>
<feature type="transmembrane region" description="Helical" evidence="10">
    <location>
        <begin position="5"/>
        <end position="21"/>
    </location>
</feature>
<organism evidence="12 13">
    <name type="scientific">Pseudidiomarina aquimaris</name>
    <dbReference type="NCBI Taxonomy" id="641841"/>
    <lineage>
        <taxon>Bacteria</taxon>
        <taxon>Pseudomonadati</taxon>
        <taxon>Pseudomonadota</taxon>
        <taxon>Gammaproteobacteria</taxon>
        <taxon>Alteromonadales</taxon>
        <taxon>Idiomarinaceae</taxon>
        <taxon>Pseudidiomarina</taxon>
    </lineage>
</organism>
<dbReference type="RefSeq" id="WP_126834652.1">
    <property type="nucleotide sequence ID" value="NZ_PIPT01000009.1"/>
</dbReference>
<evidence type="ECO:0000256" key="7">
    <source>
        <dbReference type="ARBA" id="ARBA00022989"/>
    </source>
</evidence>
<evidence type="ECO:0000313" key="13">
    <source>
        <dbReference type="Proteomes" id="UP000286678"/>
    </source>
</evidence>
<evidence type="ECO:0000256" key="3">
    <source>
        <dbReference type="ARBA" id="ARBA00004744"/>
    </source>
</evidence>
<dbReference type="NCBIfam" id="TIGR00540">
    <property type="entry name" value="TPR_hemY_coli"/>
    <property type="match status" value="1"/>
</dbReference>
<dbReference type="OrthoDB" id="7067577at2"/>
<dbReference type="Gene3D" id="1.25.40.10">
    <property type="entry name" value="Tetratricopeptide repeat domain"/>
    <property type="match status" value="1"/>
</dbReference>
<keyword evidence="5" id="KW-0997">Cell inner membrane</keyword>
<dbReference type="Proteomes" id="UP000286678">
    <property type="component" value="Unassembled WGS sequence"/>
</dbReference>
<dbReference type="InterPro" id="IPR010817">
    <property type="entry name" value="HemY_N"/>
</dbReference>
<gene>
    <name evidence="12" type="ORF">CWE21_11815</name>
</gene>
<proteinExistence type="predicted"/>
<protein>
    <recommendedName>
        <fullName evidence="11">HemY N-terminal domain-containing protein</fullName>
    </recommendedName>
</protein>
<evidence type="ECO:0000256" key="9">
    <source>
        <dbReference type="ARBA" id="ARBA00023244"/>
    </source>
</evidence>
<evidence type="ECO:0000259" key="11">
    <source>
        <dbReference type="Pfam" id="PF07219"/>
    </source>
</evidence>
<evidence type="ECO:0000313" key="12">
    <source>
        <dbReference type="EMBL" id="RUO46434.1"/>
    </source>
</evidence>
<dbReference type="AlphaFoldDB" id="A0A432XCE5"/>
<dbReference type="InterPro" id="IPR011990">
    <property type="entry name" value="TPR-like_helical_dom_sf"/>
</dbReference>